<evidence type="ECO:0000256" key="1">
    <source>
        <dbReference type="SAM" id="MobiDB-lite"/>
    </source>
</evidence>
<dbReference type="AlphaFoldDB" id="A0A423WV03"/>
<comment type="caution">
    <text evidence="2">The sequence shown here is derived from an EMBL/GenBank/DDBJ whole genome shotgun (WGS) entry which is preliminary data.</text>
</comment>
<reference evidence="2 3" key="1">
    <citation type="submission" date="2015-09" db="EMBL/GenBank/DDBJ databases">
        <title>Host preference determinants of Valsa canker pathogens revealed by comparative genomics.</title>
        <authorList>
            <person name="Yin Z."/>
            <person name="Huang L."/>
        </authorList>
    </citation>
    <scope>NUCLEOTIDE SEQUENCE [LARGE SCALE GENOMIC DNA]</scope>
    <source>
        <strain evidence="2 3">03-1</strain>
    </source>
</reference>
<organism evidence="2 3">
    <name type="scientific">Cytospora schulzeri</name>
    <dbReference type="NCBI Taxonomy" id="448051"/>
    <lineage>
        <taxon>Eukaryota</taxon>
        <taxon>Fungi</taxon>
        <taxon>Dikarya</taxon>
        <taxon>Ascomycota</taxon>
        <taxon>Pezizomycotina</taxon>
        <taxon>Sordariomycetes</taxon>
        <taxon>Sordariomycetidae</taxon>
        <taxon>Diaporthales</taxon>
        <taxon>Cytosporaceae</taxon>
        <taxon>Cytospora</taxon>
    </lineage>
</organism>
<gene>
    <name evidence="2" type="ORF">VMCG_03743</name>
</gene>
<proteinExistence type="predicted"/>
<evidence type="ECO:0000313" key="2">
    <source>
        <dbReference type="EMBL" id="ROW07361.1"/>
    </source>
</evidence>
<name>A0A423WV03_9PEZI</name>
<keyword evidence="3" id="KW-1185">Reference proteome</keyword>
<accession>A0A423WV03</accession>
<evidence type="ECO:0000313" key="3">
    <source>
        <dbReference type="Proteomes" id="UP000283895"/>
    </source>
</evidence>
<protein>
    <submittedName>
        <fullName evidence="2">Uncharacterized protein</fullName>
    </submittedName>
</protein>
<feature type="region of interest" description="Disordered" evidence="1">
    <location>
        <begin position="387"/>
        <end position="412"/>
    </location>
</feature>
<dbReference type="OrthoDB" id="4630416at2759"/>
<dbReference type="EMBL" id="LKEA01000008">
    <property type="protein sequence ID" value="ROW07361.1"/>
    <property type="molecule type" value="Genomic_DNA"/>
</dbReference>
<dbReference type="Proteomes" id="UP000283895">
    <property type="component" value="Unassembled WGS sequence"/>
</dbReference>
<sequence length="489" mass="54603">MAPNPQKPDKPVIKREGFTIRDGVITSNGHGRVDGARLEVMFHPERLKVQRLQKAAENEAKRLFSRPFFAAQLRWHGITFPKTATEQRLKSLLDKAAAAKQCANVPASVIQLHEELKRDYDKEVQAWEYTIANWDVELKRRQEEAWAQLETPSERAGYDLDRFMEHYFLTDGQPDPAKKPEPIALYGFADDQVITELQVRATGVPGLEITMAGQGPDRTICIGWDRAAVCGLAGEIQSIALDRQRKKNQAEREKAMQSHRDYVTQFRAQAQVEAMPQFETPSAAALVETAMELTTLRNCRGSFVVKCQAIADMFPDNANIFTVDIADGATRKGDTLCAAVDFGVYQGTAILALNEAVLDWFVRYHDKNAIVATGLYTGNASLLTPDGKRKANDEAEGAPPAKQRKVDGPHPKGRVLVRMRGRNAMVGQICPDIKSGYLEFTDSDCTVFRGVFDIPGVGEEVEVEGFRVAKFAAMEPPPWNWFWPGIQHM</sequence>
<dbReference type="STRING" id="356882.A0A423WV03"/>